<dbReference type="PANTHER" id="PTHR43685">
    <property type="entry name" value="GLYCOSYLTRANSFERASE"/>
    <property type="match status" value="1"/>
</dbReference>
<evidence type="ECO:0000259" key="1">
    <source>
        <dbReference type="Pfam" id="PF00535"/>
    </source>
</evidence>
<dbReference type="SUPFAM" id="SSF53448">
    <property type="entry name" value="Nucleotide-diphospho-sugar transferases"/>
    <property type="match status" value="1"/>
</dbReference>
<keyword evidence="3" id="KW-1185">Reference proteome</keyword>
<proteinExistence type="predicted"/>
<evidence type="ECO:0000313" key="2">
    <source>
        <dbReference type="EMBL" id="MEP0864914.1"/>
    </source>
</evidence>
<comment type="caution">
    <text evidence="2">The sequence shown here is derived from an EMBL/GenBank/DDBJ whole genome shotgun (WGS) entry which is preliminary data.</text>
</comment>
<dbReference type="Gene3D" id="3.90.550.10">
    <property type="entry name" value="Spore Coat Polysaccharide Biosynthesis Protein SpsA, Chain A"/>
    <property type="match status" value="1"/>
</dbReference>
<sequence length="485" mass="54819">MKFSIVITTYNRLSLLRRAIDTALAQTLPCEVIVADDCSSDETEAYVSSLAKKLRESGDERLVYHRNSVNLGHSATMNAGVQLSQGEWVKPVDDDDYLAPNCLEEMYNAIALCPNAVICSCQAAQVDVNEVEISITKPAGPGKAFYIPQEDIHYGMLLELVPFGTPIQVAFRRDAFLKSGGWDTTLDVCDDIDSWIRIAQFGDAVFLNQCLAYRTIWTGGNNQKSALQRRLDINILMKEKIYALVSQEHQANLPSFQNIRTYLKLHWSLVALKQKKILTACEIAGTAVLNPFAWKLLTRNHLLSKNQSYSQQKNLKKQVLFSERLGNVIHENYQPNPAYSQELPMNFKFGGMAAFNQRKIFSAIKLVFNTVFSQVTQKLFGTVALLNPRKNSYYQKQMDINTLFLYLLVSEKRKSSIPNLQDLQAYLELRGAIFSFQQGKILMAIQMAFPSVFSLAAWKLLLKVVLLSQLHSTQIPIRKLVLIKS</sequence>
<evidence type="ECO:0000313" key="3">
    <source>
        <dbReference type="Proteomes" id="UP001442494"/>
    </source>
</evidence>
<protein>
    <submittedName>
        <fullName evidence="2">Glycosyltransferase</fullName>
    </submittedName>
</protein>
<dbReference type="InterPro" id="IPR001173">
    <property type="entry name" value="Glyco_trans_2-like"/>
</dbReference>
<gene>
    <name evidence="2" type="ORF">NDI37_10575</name>
</gene>
<organism evidence="2 3">
    <name type="scientific">Funiculus sociatus GB2-A5</name>
    <dbReference type="NCBI Taxonomy" id="2933946"/>
    <lineage>
        <taxon>Bacteria</taxon>
        <taxon>Bacillati</taxon>
        <taxon>Cyanobacteriota</taxon>
        <taxon>Cyanophyceae</taxon>
        <taxon>Coleofasciculales</taxon>
        <taxon>Coleofasciculaceae</taxon>
        <taxon>Funiculus</taxon>
    </lineage>
</organism>
<dbReference type="Proteomes" id="UP001442494">
    <property type="component" value="Unassembled WGS sequence"/>
</dbReference>
<dbReference type="CDD" id="cd00761">
    <property type="entry name" value="Glyco_tranf_GTA_type"/>
    <property type="match status" value="1"/>
</dbReference>
<dbReference type="PANTHER" id="PTHR43685:SF2">
    <property type="entry name" value="GLYCOSYLTRANSFERASE 2-LIKE DOMAIN-CONTAINING PROTEIN"/>
    <property type="match status" value="1"/>
</dbReference>
<dbReference type="EMBL" id="JAMPKK010000018">
    <property type="protein sequence ID" value="MEP0864914.1"/>
    <property type="molecule type" value="Genomic_DNA"/>
</dbReference>
<feature type="domain" description="Glycosyltransferase 2-like" evidence="1">
    <location>
        <begin position="4"/>
        <end position="176"/>
    </location>
</feature>
<name>A0ABV0JN38_9CYAN</name>
<accession>A0ABV0JN38</accession>
<dbReference type="Pfam" id="PF00535">
    <property type="entry name" value="Glycos_transf_2"/>
    <property type="match status" value="1"/>
</dbReference>
<dbReference type="InterPro" id="IPR029044">
    <property type="entry name" value="Nucleotide-diphossugar_trans"/>
</dbReference>
<dbReference type="InterPro" id="IPR050834">
    <property type="entry name" value="Glycosyltransf_2"/>
</dbReference>
<reference evidence="2 3" key="1">
    <citation type="submission" date="2022-04" db="EMBL/GenBank/DDBJ databases">
        <title>Positive selection, recombination, and allopatry shape intraspecific diversity of widespread and dominant cyanobacteria.</title>
        <authorList>
            <person name="Wei J."/>
            <person name="Shu W."/>
            <person name="Hu C."/>
        </authorList>
    </citation>
    <scope>NUCLEOTIDE SEQUENCE [LARGE SCALE GENOMIC DNA]</scope>
    <source>
        <strain evidence="2 3">GB2-A5</strain>
    </source>
</reference>